<feature type="region of interest" description="Disordered" evidence="5">
    <location>
        <begin position="1"/>
        <end position="99"/>
    </location>
</feature>
<comment type="caution">
    <text evidence="7">The sequence shown here is derived from an EMBL/GenBank/DDBJ whole genome shotgun (WGS) entry which is preliminary data.</text>
</comment>
<keyword evidence="4 6" id="KW-0472">Membrane</keyword>
<evidence type="ECO:0008006" key="9">
    <source>
        <dbReference type="Google" id="ProtNLM"/>
    </source>
</evidence>
<accession>A0ABR4CQM1</accession>
<evidence type="ECO:0000313" key="7">
    <source>
        <dbReference type="EMBL" id="KAL2072249.1"/>
    </source>
</evidence>
<sequence length="349" mass="37289">MASQRYERVSANDAETPISPINPSSPPPSFRSRASSPTSRHTAVDQNLADTFDADGSDSDEENDGDDRQRLMRGTPTSSSTDQLDNDATLTPTSDGQRPIVERAQTHIPVFMPPPPQANGRVYGGGSGSDGVFANLSAKPERGEKLEEHPPSYEQAAADAAPPYWETTILAPGMGGPDEVYIDGLPVGSVFSFIWNGMISMSFQFVGFILTYLLHTTHAAKNGSRAGLGITLVQYGFYMKGGSPSGSPPPANGQDPTYAQPPDPNSHDFDPNAVNAAAQGMDSGNGGWGDIATNDWLAYILMIVGWFILIRAVSDFLRARRHEALVLQSPERGLNVPIIATGEEPSTVV</sequence>
<feature type="region of interest" description="Disordered" evidence="5">
    <location>
        <begin position="243"/>
        <end position="276"/>
    </location>
</feature>
<evidence type="ECO:0000313" key="8">
    <source>
        <dbReference type="Proteomes" id="UP001595075"/>
    </source>
</evidence>
<feature type="transmembrane region" description="Helical" evidence="6">
    <location>
        <begin position="296"/>
        <end position="313"/>
    </location>
</feature>
<evidence type="ECO:0000256" key="1">
    <source>
        <dbReference type="ARBA" id="ARBA00004141"/>
    </source>
</evidence>
<protein>
    <recommendedName>
        <fullName evidence="9">Metal homeostatis protein bsd2</fullName>
    </recommendedName>
</protein>
<comment type="subcellular location">
    <subcellularLocation>
        <location evidence="1">Membrane</location>
        <topology evidence="1">Multi-pass membrane protein</topology>
    </subcellularLocation>
</comment>
<reference evidence="7 8" key="1">
    <citation type="journal article" date="2024" name="Commun. Biol.">
        <title>Comparative genomic analysis of thermophilic fungi reveals convergent evolutionary adaptations and gene losses.</title>
        <authorList>
            <person name="Steindorff A.S."/>
            <person name="Aguilar-Pontes M.V."/>
            <person name="Robinson A.J."/>
            <person name="Andreopoulos B."/>
            <person name="LaButti K."/>
            <person name="Kuo A."/>
            <person name="Mondo S."/>
            <person name="Riley R."/>
            <person name="Otillar R."/>
            <person name="Haridas S."/>
            <person name="Lipzen A."/>
            <person name="Grimwood J."/>
            <person name="Schmutz J."/>
            <person name="Clum A."/>
            <person name="Reid I.D."/>
            <person name="Moisan M.C."/>
            <person name="Butler G."/>
            <person name="Nguyen T.T.M."/>
            <person name="Dewar K."/>
            <person name="Conant G."/>
            <person name="Drula E."/>
            <person name="Henrissat B."/>
            <person name="Hansel C."/>
            <person name="Singer S."/>
            <person name="Hutchinson M.I."/>
            <person name="de Vries R.P."/>
            <person name="Natvig D.O."/>
            <person name="Powell A.J."/>
            <person name="Tsang A."/>
            <person name="Grigoriev I.V."/>
        </authorList>
    </citation>
    <scope>NUCLEOTIDE SEQUENCE [LARGE SCALE GENOMIC DNA]</scope>
    <source>
        <strain evidence="7 8">CBS 494.80</strain>
    </source>
</reference>
<feature type="compositionally biased region" description="Low complexity" evidence="5">
    <location>
        <begin position="30"/>
        <end position="40"/>
    </location>
</feature>
<evidence type="ECO:0000256" key="4">
    <source>
        <dbReference type="ARBA" id="ARBA00023136"/>
    </source>
</evidence>
<dbReference type="InterPro" id="IPR019325">
    <property type="entry name" value="NEDD4/Bsd2"/>
</dbReference>
<dbReference type="EMBL" id="JAZHXI010000004">
    <property type="protein sequence ID" value="KAL2072249.1"/>
    <property type="molecule type" value="Genomic_DNA"/>
</dbReference>
<gene>
    <name evidence="7" type="ORF">VTL71DRAFT_11592</name>
</gene>
<evidence type="ECO:0000256" key="6">
    <source>
        <dbReference type="SAM" id="Phobius"/>
    </source>
</evidence>
<organism evidence="7 8">
    <name type="scientific">Oculimacula yallundae</name>
    <dbReference type="NCBI Taxonomy" id="86028"/>
    <lineage>
        <taxon>Eukaryota</taxon>
        <taxon>Fungi</taxon>
        <taxon>Dikarya</taxon>
        <taxon>Ascomycota</taxon>
        <taxon>Pezizomycotina</taxon>
        <taxon>Leotiomycetes</taxon>
        <taxon>Helotiales</taxon>
        <taxon>Ploettnerulaceae</taxon>
        <taxon>Oculimacula</taxon>
    </lineage>
</organism>
<dbReference type="PANTHER" id="PTHR13396">
    <property type="entry name" value="NEDD4 FAMILY INTERACTING PROTEIN 1/2"/>
    <property type="match status" value="1"/>
</dbReference>
<feature type="compositionally biased region" description="Acidic residues" evidence="5">
    <location>
        <begin position="52"/>
        <end position="65"/>
    </location>
</feature>
<name>A0ABR4CQM1_9HELO</name>
<feature type="transmembrane region" description="Helical" evidence="6">
    <location>
        <begin position="193"/>
        <end position="214"/>
    </location>
</feature>
<dbReference type="CDD" id="cd22212">
    <property type="entry name" value="NDFIP-like"/>
    <property type="match status" value="1"/>
</dbReference>
<keyword evidence="3 6" id="KW-1133">Transmembrane helix</keyword>
<dbReference type="Proteomes" id="UP001595075">
    <property type="component" value="Unassembled WGS sequence"/>
</dbReference>
<evidence type="ECO:0000256" key="2">
    <source>
        <dbReference type="ARBA" id="ARBA00022692"/>
    </source>
</evidence>
<dbReference type="PANTHER" id="PTHR13396:SF5">
    <property type="entry name" value="NEDD4 FAMILY INTERACTING PROTEIN"/>
    <property type="match status" value="1"/>
</dbReference>
<keyword evidence="8" id="KW-1185">Reference proteome</keyword>
<keyword evidence="2 6" id="KW-0812">Transmembrane</keyword>
<proteinExistence type="predicted"/>
<feature type="compositionally biased region" description="Basic and acidic residues" evidence="5">
    <location>
        <begin position="1"/>
        <end position="10"/>
    </location>
</feature>
<evidence type="ECO:0000256" key="5">
    <source>
        <dbReference type="SAM" id="MobiDB-lite"/>
    </source>
</evidence>
<evidence type="ECO:0000256" key="3">
    <source>
        <dbReference type="ARBA" id="ARBA00022989"/>
    </source>
</evidence>
<dbReference type="Pfam" id="PF10176">
    <property type="entry name" value="NEDD4_Bsd2"/>
    <property type="match status" value="1"/>
</dbReference>
<feature type="compositionally biased region" description="Polar residues" evidence="5">
    <location>
        <begin position="75"/>
        <end position="96"/>
    </location>
</feature>